<gene>
    <name evidence="1" type="ORF">V0288_22440</name>
</gene>
<organism evidence="1 2">
    <name type="scientific">Pannus brasiliensis CCIBt3594</name>
    <dbReference type="NCBI Taxonomy" id="1427578"/>
    <lineage>
        <taxon>Bacteria</taxon>
        <taxon>Bacillati</taxon>
        <taxon>Cyanobacteriota</taxon>
        <taxon>Cyanophyceae</taxon>
        <taxon>Oscillatoriophycideae</taxon>
        <taxon>Chroococcales</taxon>
        <taxon>Microcystaceae</taxon>
        <taxon>Pannus</taxon>
    </lineage>
</organism>
<sequence length="55" mass="5994">MIHLLAFVPDPPPPTDAELWIDATIQLLAISRSVGVRVYPILAGIGLVKVLIKYV</sequence>
<dbReference type="AlphaFoldDB" id="A0AAW9QS64"/>
<proteinExistence type="predicted"/>
<reference evidence="1 2" key="1">
    <citation type="submission" date="2024-01" db="EMBL/GenBank/DDBJ databases">
        <title>Genomic insights into the taxonomy and metabolism of the cyanobacterium Pannus brasiliensis CCIBt3594.</title>
        <authorList>
            <person name="Machado M."/>
            <person name="Botero N.B."/>
            <person name="Andreote A.P.D."/>
            <person name="Feitosa A.M.T."/>
            <person name="Popin R."/>
            <person name="Sivonen K."/>
            <person name="Fiore M.F."/>
        </authorList>
    </citation>
    <scope>NUCLEOTIDE SEQUENCE [LARGE SCALE GENOMIC DNA]</scope>
    <source>
        <strain evidence="1 2">CCIBt3594</strain>
    </source>
</reference>
<name>A0AAW9QS64_9CHRO</name>
<evidence type="ECO:0000313" key="2">
    <source>
        <dbReference type="Proteomes" id="UP001328733"/>
    </source>
</evidence>
<comment type="caution">
    <text evidence="1">The sequence shown here is derived from an EMBL/GenBank/DDBJ whole genome shotgun (WGS) entry which is preliminary data.</text>
</comment>
<dbReference type="EMBL" id="JBAFSM010000064">
    <property type="protein sequence ID" value="MEG3439903.1"/>
    <property type="molecule type" value="Genomic_DNA"/>
</dbReference>
<accession>A0AAW9QS64</accession>
<evidence type="ECO:0000313" key="1">
    <source>
        <dbReference type="EMBL" id="MEG3439903.1"/>
    </source>
</evidence>
<dbReference type="Proteomes" id="UP001328733">
    <property type="component" value="Unassembled WGS sequence"/>
</dbReference>
<protein>
    <submittedName>
        <fullName evidence="1">Uncharacterized protein</fullName>
    </submittedName>
</protein>
<keyword evidence="2" id="KW-1185">Reference proteome</keyword>